<dbReference type="Pfam" id="PF00128">
    <property type="entry name" value="Alpha-amylase"/>
    <property type="match status" value="1"/>
</dbReference>
<feature type="domain" description="Glycosyl hydrolase family 13 catalytic" evidence="3">
    <location>
        <begin position="52"/>
        <end position="433"/>
    </location>
</feature>
<dbReference type="Gene3D" id="3.90.400.10">
    <property type="entry name" value="Oligo-1,6-glucosidase, Domain 2"/>
    <property type="match status" value="1"/>
</dbReference>
<dbReference type="InterPro" id="IPR045857">
    <property type="entry name" value="O16G_dom_2"/>
</dbReference>
<reference evidence="5" key="1">
    <citation type="submission" date="2023-07" db="EMBL/GenBank/DDBJ databases">
        <title>30 novel species of actinomycetes from the DSMZ collection.</title>
        <authorList>
            <person name="Nouioui I."/>
        </authorList>
    </citation>
    <scope>NUCLEOTIDE SEQUENCE [LARGE SCALE GENOMIC DNA]</scope>
    <source>
        <strain evidence="5">DSM 44399</strain>
    </source>
</reference>
<organism evidence="4 5">
    <name type="scientific">Jatrophihabitans lederbergiae</name>
    <dbReference type="NCBI Taxonomy" id="3075547"/>
    <lineage>
        <taxon>Bacteria</taxon>
        <taxon>Bacillati</taxon>
        <taxon>Actinomycetota</taxon>
        <taxon>Actinomycetes</taxon>
        <taxon>Jatrophihabitantales</taxon>
        <taxon>Jatrophihabitantaceae</taxon>
        <taxon>Jatrophihabitans</taxon>
    </lineage>
</organism>
<dbReference type="GO" id="GO:0016787">
    <property type="term" value="F:hydrolase activity"/>
    <property type="evidence" value="ECO:0007669"/>
    <property type="project" value="UniProtKB-KW"/>
</dbReference>
<dbReference type="SUPFAM" id="SSF51445">
    <property type="entry name" value="(Trans)glycosidases"/>
    <property type="match status" value="1"/>
</dbReference>
<sequence>MSDQPSSTPNQPSDWEAGFGDNPFDEDTGFDQHEGAAALSGANWWRSAVFYQIYPKSFADGNGDGMGDLIGVRNRLDYLKLLGIDAIWLSPFYTSPMADGGYDVADPTDVDPMFGTLRDFDALVTDAHARGIKVTVDIVPNHFSDQHVWFQQALAAAPGSPERARFIFRDGKSPDGSEPPNNWPAMFGGSAWNRVPDGQWYLHLFAPEQPDLNWDNSEISAEFERILRFWMDRGVDGFRIDVAHSMAKPAGLPDMDLSHYNGPNTQLDPDLRFDQDGVHEHLRMFRRVLDTYPNRMAVGEAWVPDDKRLALYVRPDELHLTFNFRLVLAEWSAKDFQGAIDDSLTAMAEVGAPCTWVLSNHDVVRHTTRYGGGELGKARGRAAALVMLSLPGTAYLYNGDELGLENVDLPDEVLQDPTWERSGHTERGRDGERVPLPWEGVTPPFGFGSSQDSWLPMPAEWEFFTVEHELDDANSTLSLFREALGLRRGLAELHGSSFHWQQAPAGCLAYRRGPNLVVALNAGDTPVDLPPGEILLSSSPIEGDTLPPNTTVWLRV</sequence>
<dbReference type="EMBL" id="JAVREH010000003">
    <property type="protein sequence ID" value="MDT0260453.1"/>
    <property type="molecule type" value="Genomic_DNA"/>
</dbReference>
<dbReference type="Proteomes" id="UP001183176">
    <property type="component" value="Unassembled WGS sequence"/>
</dbReference>
<comment type="similarity">
    <text evidence="1">Belongs to the glycosyl hydrolase 13 family.</text>
</comment>
<dbReference type="InterPro" id="IPR017853">
    <property type="entry name" value="GH"/>
</dbReference>
<keyword evidence="4" id="KW-0378">Hydrolase</keyword>
<proteinExistence type="inferred from homology"/>
<evidence type="ECO:0000313" key="5">
    <source>
        <dbReference type="Proteomes" id="UP001183176"/>
    </source>
</evidence>
<accession>A0ABU2J854</accession>
<dbReference type="Gene3D" id="3.20.20.80">
    <property type="entry name" value="Glycosidases"/>
    <property type="match status" value="2"/>
</dbReference>
<feature type="region of interest" description="Disordered" evidence="2">
    <location>
        <begin position="1"/>
        <end position="31"/>
    </location>
</feature>
<dbReference type="InterPro" id="IPR006047">
    <property type="entry name" value="GH13_cat_dom"/>
</dbReference>
<protein>
    <submittedName>
        <fullName evidence="4">Glycoside hydrolase family 13 protein</fullName>
    </submittedName>
</protein>
<dbReference type="PANTHER" id="PTHR10357:SF179">
    <property type="entry name" value="NEUTRAL AND BASIC AMINO ACID TRANSPORT PROTEIN RBAT"/>
    <property type="match status" value="1"/>
</dbReference>
<name>A0ABU2J854_9ACTN</name>
<evidence type="ECO:0000256" key="2">
    <source>
        <dbReference type="SAM" id="MobiDB-lite"/>
    </source>
</evidence>
<dbReference type="CDD" id="cd11332">
    <property type="entry name" value="AmyAc_OligoGlu_TS"/>
    <property type="match status" value="1"/>
</dbReference>
<evidence type="ECO:0000313" key="4">
    <source>
        <dbReference type="EMBL" id="MDT0260453.1"/>
    </source>
</evidence>
<gene>
    <name evidence="4" type="ORF">RM423_03500</name>
</gene>
<comment type="caution">
    <text evidence="4">The sequence shown here is derived from an EMBL/GenBank/DDBJ whole genome shotgun (WGS) entry which is preliminary data.</text>
</comment>
<dbReference type="SMART" id="SM00642">
    <property type="entry name" value="Aamy"/>
    <property type="match status" value="1"/>
</dbReference>
<evidence type="ECO:0000259" key="3">
    <source>
        <dbReference type="SMART" id="SM00642"/>
    </source>
</evidence>
<keyword evidence="5" id="KW-1185">Reference proteome</keyword>
<evidence type="ECO:0000256" key="1">
    <source>
        <dbReference type="ARBA" id="ARBA00008061"/>
    </source>
</evidence>
<feature type="compositionally biased region" description="Polar residues" evidence="2">
    <location>
        <begin position="1"/>
        <end position="13"/>
    </location>
</feature>
<dbReference type="PANTHER" id="PTHR10357">
    <property type="entry name" value="ALPHA-AMYLASE FAMILY MEMBER"/>
    <property type="match status" value="1"/>
</dbReference>